<evidence type="ECO:0000313" key="2">
    <source>
        <dbReference type="EMBL" id="JAH94657.1"/>
    </source>
</evidence>
<organism evidence="2">
    <name type="scientific">Anguilla anguilla</name>
    <name type="common">European freshwater eel</name>
    <name type="synonym">Muraena anguilla</name>
    <dbReference type="NCBI Taxonomy" id="7936"/>
    <lineage>
        <taxon>Eukaryota</taxon>
        <taxon>Metazoa</taxon>
        <taxon>Chordata</taxon>
        <taxon>Craniata</taxon>
        <taxon>Vertebrata</taxon>
        <taxon>Euteleostomi</taxon>
        <taxon>Actinopterygii</taxon>
        <taxon>Neopterygii</taxon>
        <taxon>Teleostei</taxon>
        <taxon>Anguilliformes</taxon>
        <taxon>Anguillidae</taxon>
        <taxon>Anguilla</taxon>
    </lineage>
</organism>
<proteinExistence type="predicted"/>
<keyword evidence="1" id="KW-1133">Transmembrane helix</keyword>
<sequence length="116" mass="13390">MGKKRDHQIHFIGCVSKGPAYDGALCDVSCTTVPIQSSMQSNKTFHIWEVLFNLPPSERKNKNAKTLKKKTTFETLGSLKTFCFFHNFLAPLIGFIFVENFFLFLFFFFCYLLNLS</sequence>
<dbReference type="AlphaFoldDB" id="A0A0E9WW40"/>
<reference evidence="2" key="1">
    <citation type="submission" date="2014-11" db="EMBL/GenBank/DDBJ databases">
        <authorList>
            <person name="Amaro Gonzalez C."/>
        </authorList>
    </citation>
    <scope>NUCLEOTIDE SEQUENCE</scope>
</reference>
<accession>A0A0E9WW40</accession>
<protein>
    <submittedName>
        <fullName evidence="2">Uncharacterized protein</fullName>
    </submittedName>
</protein>
<evidence type="ECO:0000256" key="1">
    <source>
        <dbReference type="SAM" id="Phobius"/>
    </source>
</evidence>
<keyword evidence="1" id="KW-0472">Membrane</keyword>
<dbReference type="EMBL" id="GBXM01013920">
    <property type="protein sequence ID" value="JAH94657.1"/>
    <property type="molecule type" value="Transcribed_RNA"/>
</dbReference>
<feature type="transmembrane region" description="Helical" evidence="1">
    <location>
        <begin position="88"/>
        <end position="114"/>
    </location>
</feature>
<keyword evidence="1" id="KW-0812">Transmembrane</keyword>
<name>A0A0E9WW40_ANGAN</name>
<reference evidence="2" key="2">
    <citation type="journal article" date="2015" name="Fish Shellfish Immunol.">
        <title>Early steps in the European eel (Anguilla anguilla)-Vibrio vulnificus interaction in the gills: Role of the RtxA13 toxin.</title>
        <authorList>
            <person name="Callol A."/>
            <person name="Pajuelo D."/>
            <person name="Ebbesson L."/>
            <person name="Teles M."/>
            <person name="MacKenzie S."/>
            <person name="Amaro C."/>
        </authorList>
    </citation>
    <scope>NUCLEOTIDE SEQUENCE</scope>
</reference>